<comment type="caution">
    <text evidence="1">The sequence shown here is derived from an EMBL/GenBank/DDBJ whole genome shotgun (WGS) entry which is preliminary data.</text>
</comment>
<name>A0A4C1WT21_EUMVA</name>
<dbReference type="AlphaFoldDB" id="A0A4C1WT21"/>
<dbReference type="EMBL" id="BGZK01000632">
    <property type="protein sequence ID" value="GBP53722.1"/>
    <property type="molecule type" value="Genomic_DNA"/>
</dbReference>
<organism evidence="1 2">
    <name type="scientific">Eumeta variegata</name>
    <name type="common">Bagworm moth</name>
    <name type="synonym">Eumeta japonica</name>
    <dbReference type="NCBI Taxonomy" id="151549"/>
    <lineage>
        <taxon>Eukaryota</taxon>
        <taxon>Metazoa</taxon>
        <taxon>Ecdysozoa</taxon>
        <taxon>Arthropoda</taxon>
        <taxon>Hexapoda</taxon>
        <taxon>Insecta</taxon>
        <taxon>Pterygota</taxon>
        <taxon>Neoptera</taxon>
        <taxon>Endopterygota</taxon>
        <taxon>Lepidoptera</taxon>
        <taxon>Glossata</taxon>
        <taxon>Ditrysia</taxon>
        <taxon>Tineoidea</taxon>
        <taxon>Psychidae</taxon>
        <taxon>Oiketicinae</taxon>
        <taxon>Eumeta</taxon>
    </lineage>
</organism>
<dbReference type="PANTHER" id="PTHR46060:SF1">
    <property type="entry name" value="MARINER MOS1 TRANSPOSASE-LIKE PROTEIN"/>
    <property type="match status" value="1"/>
</dbReference>
<dbReference type="Proteomes" id="UP000299102">
    <property type="component" value="Unassembled WGS sequence"/>
</dbReference>
<gene>
    <name evidence="1" type="ORF">EVAR_39876_1</name>
</gene>
<dbReference type="InterPro" id="IPR052709">
    <property type="entry name" value="Transposase-MT_Hybrid"/>
</dbReference>
<reference evidence="1 2" key="1">
    <citation type="journal article" date="2019" name="Commun. Biol.">
        <title>The bagworm genome reveals a unique fibroin gene that provides high tensile strength.</title>
        <authorList>
            <person name="Kono N."/>
            <person name="Nakamura H."/>
            <person name="Ohtoshi R."/>
            <person name="Tomita M."/>
            <person name="Numata K."/>
            <person name="Arakawa K."/>
        </authorList>
    </citation>
    <scope>NUCLEOTIDE SEQUENCE [LARGE SCALE GENOMIC DNA]</scope>
</reference>
<sequence>MPPAICCLDVDSDSIARFDPGPAIPIAIFSNLGSSLTIDSLTRLQTAFGDEVLCKTTNYNWFAEFKLGRVNLSDEFRNGRPSTAVNNKTIDSVCCMIETDRYVTYYQIRASLGISFSYGETDKQIIEGEKRKAYGQPCIQSRPGTLRLFCSQKLRTNYAVNDFFSSEEAVEENEKHVSEVTRAADKSRARINRPGLSGVGGQFGTVDQGPTPHLQDYITTCGTDW</sequence>
<evidence type="ECO:0008006" key="3">
    <source>
        <dbReference type="Google" id="ProtNLM"/>
    </source>
</evidence>
<dbReference type="PANTHER" id="PTHR46060">
    <property type="entry name" value="MARINER MOS1 TRANSPOSASE-LIKE PROTEIN"/>
    <property type="match status" value="1"/>
</dbReference>
<keyword evidence="2" id="KW-1185">Reference proteome</keyword>
<accession>A0A4C1WT21</accession>
<evidence type="ECO:0000313" key="1">
    <source>
        <dbReference type="EMBL" id="GBP53722.1"/>
    </source>
</evidence>
<dbReference type="OrthoDB" id="10017160at2759"/>
<proteinExistence type="predicted"/>
<protein>
    <recommendedName>
        <fullName evidence="3">Mos1 transposase HTH domain-containing protein</fullName>
    </recommendedName>
</protein>
<evidence type="ECO:0000313" key="2">
    <source>
        <dbReference type="Proteomes" id="UP000299102"/>
    </source>
</evidence>
<dbReference type="STRING" id="151549.A0A4C1WT21"/>